<keyword evidence="8 9" id="KW-0238">DNA-binding</keyword>
<dbReference type="GO" id="GO:0005737">
    <property type="term" value="C:cytoplasm"/>
    <property type="evidence" value="ECO:0007669"/>
    <property type="project" value="UniProtKB-SubCell"/>
</dbReference>
<reference evidence="12" key="1">
    <citation type="journal article" date="2014" name="Int. J. Syst. Evol. Microbiol.">
        <title>Complete genome sequence of Corynebacterium casei LMG S-19264T (=DSM 44701T), isolated from a smear-ripened cheese.</title>
        <authorList>
            <consortium name="US DOE Joint Genome Institute (JGI-PGF)"/>
            <person name="Walter F."/>
            <person name="Albersmeier A."/>
            <person name="Kalinowski J."/>
            <person name="Ruckert C."/>
        </authorList>
    </citation>
    <scope>NUCLEOTIDE SEQUENCE</scope>
    <source>
        <strain evidence="12">CGMCC 1.7086</strain>
    </source>
</reference>
<dbReference type="Gene3D" id="3.40.50.300">
    <property type="entry name" value="P-loop containing nucleotide triphosphate hydrolases"/>
    <property type="match status" value="1"/>
</dbReference>
<keyword evidence="4 9" id="KW-0963">Cytoplasm</keyword>
<evidence type="ECO:0000256" key="2">
    <source>
        <dbReference type="ARBA" id="ARBA00008016"/>
    </source>
</evidence>
<keyword evidence="9 10" id="KW-0742">SOS response</keyword>
<organism evidence="12 13">
    <name type="scientific">Bowmanella pacifica</name>
    <dbReference type="NCBI Taxonomy" id="502051"/>
    <lineage>
        <taxon>Bacteria</taxon>
        <taxon>Pseudomonadati</taxon>
        <taxon>Pseudomonadota</taxon>
        <taxon>Gammaproteobacteria</taxon>
        <taxon>Alteromonadales</taxon>
        <taxon>Alteromonadaceae</taxon>
        <taxon>Bowmanella</taxon>
    </lineage>
</organism>
<feature type="binding site" evidence="9">
    <location>
        <begin position="30"/>
        <end position="37"/>
    </location>
    <ligand>
        <name>ATP</name>
        <dbReference type="ChEBI" id="CHEBI:30616"/>
    </ligand>
</feature>
<protein>
    <recommendedName>
        <fullName evidence="3 9">DNA replication and repair protein RecF</fullName>
    </recommendedName>
</protein>
<dbReference type="Gene3D" id="1.20.1050.90">
    <property type="entry name" value="RecF/RecN/SMC, N-terminal domain"/>
    <property type="match status" value="1"/>
</dbReference>
<reference evidence="12" key="2">
    <citation type="submission" date="2020-09" db="EMBL/GenBank/DDBJ databases">
        <authorList>
            <person name="Sun Q."/>
            <person name="Zhou Y."/>
        </authorList>
    </citation>
    <scope>NUCLEOTIDE SEQUENCE</scope>
    <source>
        <strain evidence="12">CGMCC 1.7086</strain>
    </source>
</reference>
<dbReference type="SUPFAM" id="SSF52540">
    <property type="entry name" value="P-loop containing nucleoside triphosphate hydrolases"/>
    <property type="match status" value="1"/>
</dbReference>
<evidence type="ECO:0000256" key="4">
    <source>
        <dbReference type="ARBA" id="ARBA00022490"/>
    </source>
</evidence>
<evidence type="ECO:0000256" key="1">
    <source>
        <dbReference type="ARBA" id="ARBA00004496"/>
    </source>
</evidence>
<evidence type="ECO:0000256" key="8">
    <source>
        <dbReference type="ARBA" id="ARBA00023125"/>
    </source>
</evidence>
<dbReference type="InterPro" id="IPR018078">
    <property type="entry name" value="DNA-binding_RecF_CS"/>
</dbReference>
<keyword evidence="9 10" id="KW-0227">DNA damage</keyword>
<dbReference type="InterPro" id="IPR003395">
    <property type="entry name" value="RecF/RecN/SMC_N"/>
</dbReference>
<feature type="domain" description="RecF/RecN/SMC N-terminal" evidence="11">
    <location>
        <begin position="3"/>
        <end position="344"/>
    </location>
</feature>
<dbReference type="GO" id="GO:0000731">
    <property type="term" value="P:DNA synthesis involved in DNA repair"/>
    <property type="evidence" value="ECO:0007669"/>
    <property type="project" value="TreeGrafter"/>
</dbReference>
<dbReference type="Pfam" id="PF02463">
    <property type="entry name" value="SMC_N"/>
    <property type="match status" value="1"/>
</dbReference>
<dbReference type="PANTHER" id="PTHR32182:SF0">
    <property type="entry name" value="DNA REPLICATION AND REPAIR PROTEIN RECF"/>
    <property type="match status" value="1"/>
</dbReference>
<dbReference type="PANTHER" id="PTHR32182">
    <property type="entry name" value="DNA REPLICATION AND REPAIR PROTEIN RECF"/>
    <property type="match status" value="1"/>
</dbReference>
<evidence type="ECO:0000256" key="5">
    <source>
        <dbReference type="ARBA" id="ARBA00022705"/>
    </source>
</evidence>
<evidence type="ECO:0000256" key="9">
    <source>
        <dbReference type="HAMAP-Rule" id="MF_00365"/>
    </source>
</evidence>
<sequence>MKLERLQIQQFRNLQNVSLVPAAGLNVIYGVNGSGKSSLLEAIHYLGFGRSFRSARHQHVIQHDTDSFTVFCKTLDEASTKSAAIGYQRLRSGESIIKVNGEQLSRTSDLVKLLPVQIFTPISSEVIHGAPNLRRRFLDWGLFHVEQSFLALNGRYQQILAHRNALLRKGSFNSQGAFWDESLADSGEQVDKLRESYLERLLPYIYTNLSHFLPEFSFEISYHSGWDRSKSLAEVLKQNMPRDLKYGFTSQGPHKADLRVKADGIAAQEVLSRGQARMLMAALLLSQSQYLLQEKQKGCVFLLDDIGAELDAVKREAFIKELLKSSAQIFVTAVEKQHVDFVEDYKDKKMFHVEHGQVKEE</sequence>
<dbReference type="EMBL" id="BMLS01000001">
    <property type="protein sequence ID" value="GGO66812.1"/>
    <property type="molecule type" value="Genomic_DNA"/>
</dbReference>
<evidence type="ECO:0000259" key="11">
    <source>
        <dbReference type="Pfam" id="PF02463"/>
    </source>
</evidence>
<keyword evidence="13" id="KW-1185">Reference proteome</keyword>
<comment type="function">
    <text evidence="9 10">The RecF protein is involved in DNA metabolism; it is required for DNA replication and normal SOS inducibility. RecF binds preferentially to single-stranded, linear DNA. It also seems to bind ATP.</text>
</comment>
<dbReference type="GO" id="GO:0003697">
    <property type="term" value="F:single-stranded DNA binding"/>
    <property type="evidence" value="ECO:0007669"/>
    <property type="project" value="UniProtKB-UniRule"/>
</dbReference>
<dbReference type="GO" id="GO:0006260">
    <property type="term" value="P:DNA replication"/>
    <property type="evidence" value="ECO:0007669"/>
    <property type="project" value="UniProtKB-UniRule"/>
</dbReference>
<keyword evidence="7 9" id="KW-0067">ATP-binding</keyword>
<gene>
    <name evidence="9 12" type="primary">recF</name>
    <name evidence="12" type="ORF">GCM10010982_11880</name>
</gene>
<dbReference type="AlphaFoldDB" id="A0A918DHF3"/>
<dbReference type="InterPro" id="IPR027417">
    <property type="entry name" value="P-loop_NTPase"/>
</dbReference>
<evidence type="ECO:0000256" key="7">
    <source>
        <dbReference type="ARBA" id="ARBA00022840"/>
    </source>
</evidence>
<comment type="subcellular location">
    <subcellularLocation>
        <location evidence="1 9 10">Cytoplasm</location>
    </subcellularLocation>
</comment>
<name>A0A918DHF3_9ALTE</name>
<dbReference type="Proteomes" id="UP000606935">
    <property type="component" value="Unassembled WGS sequence"/>
</dbReference>
<dbReference type="NCBIfam" id="TIGR00611">
    <property type="entry name" value="recf"/>
    <property type="match status" value="1"/>
</dbReference>
<proteinExistence type="inferred from homology"/>
<evidence type="ECO:0000256" key="3">
    <source>
        <dbReference type="ARBA" id="ARBA00020170"/>
    </source>
</evidence>
<dbReference type="HAMAP" id="MF_00365">
    <property type="entry name" value="RecF"/>
    <property type="match status" value="1"/>
</dbReference>
<dbReference type="InterPro" id="IPR001238">
    <property type="entry name" value="DNA-binding_RecF"/>
</dbReference>
<comment type="similarity">
    <text evidence="2 9 10">Belongs to the RecF family.</text>
</comment>
<accession>A0A918DHF3</accession>
<dbReference type="PROSITE" id="PS00618">
    <property type="entry name" value="RECF_2"/>
    <property type="match status" value="1"/>
</dbReference>
<evidence type="ECO:0000256" key="10">
    <source>
        <dbReference type="RuleBase" id="RU000578"/>
    </source>
</evidence>
<dbReference type="RefSeq" id="WP_188691582.1">
    <property type="nucleotide sequence ID" value="NZ_BMLS01000001.1"/>
</dbReference>
<evidence type="ECO:0000313" key="13">
    <source>
        <dbReference type="Proteomes" id="UP000606935"/>
    </source>
</evidence>
<dbReference type="InterPro" id="IPR042174">
    <property type="entry name" value="RecF_2"/>
</dbReference>
<dbReference type="GO" id="GO:0006302">
    <property type="term" value="P:double-strand break repair"/>
    <property type="evidence" value="ECO:0007669"/>
    <property type="project" value="TreeGrafter"/>
</dbReference>
<keyword evidence="5 9" id="KW-0235">DNA replication</keyword>
<evidence type="ECO:0000313" key="12">
    <source>
        <dbReference type="EMBL" id="GGO66812.1"/>
    </source>
</evidence>
<evidence type="ECO:0000256" key="6">
    <source>
        <dbReference type="ARBA" id="ARBA00022741"/>
    </source>
</evidence>
<keyword evidence="9 10" id="KW-0234">DNA repair</keyword>
<comment type="caution">
    <text evidence="12">The sequence shown here is derived from an EMBL/GenBank/DDBJ whole genome shotgun (WGS) entry which is preliminary data.</text>
</comment>
<dbReference type="GO" id="GO:0005524">
    <property type="term" value="F:ATP binding"/>
    <property type="evidence" value="ECO:0007669"/>
    <property type="project" value="UniProtKB-UniRule"/>
</dbReference>
<dbReference type="GO" id="GO:0009432">
    <property type="term" value="P:SOS response"/>
    <property type="evidence" value="ECO:0007669"/>
    <property type="project" value="UniProtKB-UniRule"/>
</dbReference>
<keyword evidence="6 9" id="KW-0547">Nucleotide-binding</keyword>